<protein>
    <submittedName>
        <fullName evidence="1">Uncharacterized protein</fullName>
    </submittedName>
</protein>
<reference evidence="1 2" key="1">
    <citation type="journal article" date="2018" name="Environ. Microbiol.">
        <title>Ecological and genomic features of two widespread freshwater picocyanobacteria.</title>
        <authorList>
            <person name="Cabello-Yeves P.J."/>
            <person name="Picazo A."/>
            <person name="Camacho A."/>
            <person name="Callieri C."/>
            <person name="Rosselli R."/>
            <person name="Roda-Garcia J.J."/>
            <person name="Coutinho F.H."/>
            <person name="Rodriguez-Valera F."/>
        </authorList>
    </citation>
    <scope>NUCLEOTIDE SEQUENCE [LARGE SCALE GENOMIC DNA]</scope>
    <source>
        <strain evidence="1 2">Tous</strain>
    </source>
</reference>
<dbReference type="EMBL" id="PXXO01000004">
    <property type="protein sequence ID" value="PSJ06166.1"/>
    <property type="molecule type" value="Genomic_DNA"/>
</dbReference>
<proteinExistence type="predicted"/>
<dbReference type="Proteomes" id="UP000243002">
    <property type="component" value="Unassembled WGS sequence"/>
</dbReference>
<gene>
    <name evidence="1" type="ORF">C7K55_04290</name>
</gene>
<evidence type="ECO:0000313" key="1">
    <source>
        <dbReference type="EMBL" id="PSJ06166.1"/>
    </source>
</evidence>
<dbReference type="Pfam" id="PF05666">
    <property type="entry name" value="YcgJ"/>
    <property type="match status" value="2"/>
</dbReference>
<dbReference type="InterPro" id="IPR008617">
    <property type="entry name" value="Uncharacterised_YcgJ"/>
</dbReference>
<name>A0A2P7MY98_9CYAN</name>
<evidence type="ECO:0000313" key="2">
    <source>
        <dbReference type="Proteomes" id="UP000243002"/>
    </source>
</evidence>
<keyword evidence="2" id="KW-1185">Reference proteome</keyword>
<organism evidence="1 2">
    <name type="scientific">Cyanobium usitatum str. Tous</name>
    <dbReference type="NCBI Taxonomy" id="2116684"/>
    <lineage>
        <taxon>Bacteria</taxon>
        <taxon>Bacillati</taxon>
        <taxon>Cyanobacteriota</taxon>
        <taxon>Cyanophyceae</taxon>
        <taxon>Synechococcales</taxon>
        <taxon>Prochlorococcaceae</taxon>
        <taxon>Cyanobium</taxon>
    </lineage>
</organism>
<accession>A0A2P7MY98</accession>
<dbReference type="AlphaFoldDB" id="A0A2P7MY98"/>
<sequence>MARHSVQNLSSRSRLLEAVLLATGLNMVPLLAQPAQAQGAITSPAAGVICDQAGPTCYDKQGPSIGLTQTYFGSIAANRLSSELGNRPQANDFRLSNGAVCDSRAATCWSDGWQRAQMAPNLTQQLFGSLPTTANQSGGGLQGLQTPRAGIVCDPGSSPVCYDQSGLSLGLTREYFGSFAEQTALRNLAGQAPPRQFRLSNGSACDLNARTCWSDGWNRQQVNVALSNQLFGSANGTGAGGASTQTRAAQCRMTRWFKSLYNGNCELRENRTGKGRLLEVSLQDGNVYSVSKPRGGGYQLSDVKGNSWPVNVNDQGRSVSFTWSDRVLTVTPTAAPSNGNSFGQLLNNLMGL</sequence>
<comment type="caution">
    <text evidence="1">The sequence shown here is derived from an EMBL/GenBank/DDBJ whole genome shotgun (WGS) entry which is preliminary data.</text>
</comment>